<name>A0ABT2T635_9FIRM</name>
<dbReference type="EMBL" id="JAOQKJ010000016">
    <property type="protein sequence ID" value="MCU6745723.1"/>
    <property type="molecule type" value="Genomic_DNA"/>
</dbReference>
<keyword evidence="2" id="KW-1133">Transmembrane helix</keyword>
<proteinExistence type="predicted"/>
<feature type="compositionally biased region" description="Gly residues" evidence="1">
    <location>
        <begin position="411"/>
        <end position="426"/>
    </location>
</feature>
<keyword evidence="5" id="KW-1185">Reference proteome</keyword>
<comment type="caution">
    <text evidence="4">The sequence shown here is derived from an EMBL/GenBank/DDBJ whole genome shotgun (WGS) entry which is preliminary data.</text>
</comment>
<dbReference type="Proteomes" id="UP001652432">
    <property type="component" value="Unassembled WGS sequence"/>
</dbReference>
<organism evidence="4 5">
    <name type="scientific">Suilimivivens aceti</name>
    <dbReference type="NCBI Taxonomy" id="2981774"/>
    <lineage>
        <taxon>Bacteria</taxon>
        <taxon>Bacillati</taxon>
        <taxon>Bacillota</taxon>
        <taxon>Clostridia</taxon>
        <taxon>Lachnospirales</taxon>
        <taxon>Lachnospiraceae</taxon>
        <taxon>Suilimivivens</taxon>
    </lineage>
</organism>
<accession>A0ABT2T635</accession>
<evidence type="ECO:0000256" key="2">
    <source>
        <dbReference type="SAM" id="Phobius"/>
    </source>
</evidence>
<evidence type="ECO:0000313" key="5">
    <source>
        <dbReference type="Proteomes" id="UP001652432"/>
    </source>
</evidence>
<evidence type="ECO:0000256" key="1">
    <source>
        <dbReference type="SAM" id="MobiDB-lite"/>
    </source>
</evidence>
<keyword evidence="3" id="KW-0732">Signal</keyword>
<keyword evidence="2" id="KW-0812">Transmembrane</keyword>
<feature type="compositionally biased region" description="Gly residues" evidence="1">
    <location>
        <begin position="348"/>
        <end position="378"/>
    </location>
</feature>
<feature type="chain" id="PRO_5045292075" evidence="3">
    <location>
        <begin position="40"/>
        <end position="602"/>
    </location>
</feature>
<sequence>MKKRIVRYKRKKVYDLSKRFVAVAAALTLAVLVPVNVKAEEKGSETPQNQVIHYVYHCHAGNETAEGGCYHGVVYHAHQGNEEDGGPCYGKPIYHAHQGSEAEGGICYQTPICHEHSGNPQEGGGCFVPVYHSHSGGCYKTVSSSEYGCSTVRWWDTSDGDYEGHDYKYYEMSCGRTIHGTNSSHTHTVTVCNRGGSIERYTLGCGKTEETPESYVFDCQKKPGLTIDSYEFDCQKTTDTIDGYKLACGMDEQTRVGKIILTEVPMEDRKKASVKAAFEDLTGGQLTLSENPFCWKDKSGNLISNDLEAVVDKNGDYSFQVDITNEDVSKGDLSAAISISSIYVPASGGGNGDGGSGSGNDGDGSHGGNGSGGDGGDGNDQDAGTSPSASPSASPSPSATPAPSRVPETAGGKGHGSNGNGDGGSGAETEDDSSTGSWWPRETGETEIPDMLAETETVVLPEIAANREIETGEITGREDNGSGNIIGKILSAGAVKVIGITFGALLTLTGLSALIYFLCMSVRVYNDQGQGKWKYLGRYAVKLDEDGYLLTITESAVERSVSNRYRIRPDLFGLFKKEEELLVRKEERAVSVQIQKEIVITV</sequence>
<evidence type="ECO:0000313" key="4">
    <source>
        <dbReference type="EMBL" id="MCU6745723.1"/>
    </source>
</evidence>
<feature type="transmembrane region" description="Helical" evidence="2">
    <location>
        <begin position="497"/>
        <end position="519"/>
    </location>
</feature>
<feature type="signal peptide" evidence="3">
    <location>
        <begin position="1"/>
        <end position="39"/>
    </location>
</feature>
<feature type="compositionally biased region" description="Low complexity" evidence="1">
    <location>
        <begin position="385"/>
        <end position="403"/>
    </location>
</feature>
<gene>
    <name evidence="4" type="ORF">OCV77_14705</name>
</gene>
<evidence type="ECO:0000256" key="3">
    <source>
        <dbReference type="SAM" id="SignalP"/>
    </source>
</evidence>
<reference evidence="4 5" key="1">
    <citation type="journal article" date="2021" name="ISME Commun">
        <title>Automated analysis of genomic sequences facilitates high-throughput and comprehensive description of bacteria.</title>
        <authorList>
            <person name="Hitch T.C.A."/>
        </authorList>
    </citation>
    <scope>NUCLEOTIDE SEQUENCE [LARGE SCALE GENOMIC DNA]</scope>
    <source>
        <strain evidence="4 5">Sanger_18</strain>
    </source>
</reference>
<dbReference type="RefSeq" id="WP_262575760.1">
    <property type="nucleotide sequence ID" value="NZ_JAOQKJ010000016.1"/>
</dbReference>
<feature type="region of interest" description="Disordered" evidence="1">
    <location>
        <begin position="348"/>
        <end position="450"/>
    </location>
</feature>
<keyword evidence="2" id="KW-0472">Membrane</keyword>
<protein>
    <submittedName>
        <fullName evidence="4">Uncharacterized protein</fullName>
    </submittedName>
</protein>